<sequence>MEPILYYMCSGMAKLGWNKKDSKEYDAFDRGYRLAKKLYTVSHGKKHAILRMLRSFKQFSPELELVPSEG</sequence>
<dbReference type="Proteomes" id="UP000192247">
    <property type="component" value="Unassembled WGS sequence"/>
</dbReference>
<keyword evidence="2" id="KW-1185">Reference proteome</keyword>
<proteinExistence type="predicted"/>
<dbReference type="EMBL" id="MNPL01013293">
    <property type="protein sequence ID" value="OQR71864.1"/>
    <property type="molecule type" value="Genomic_DNA"/>
</dbReference>
<evidence type="ECO:0000313" key="1">
    <source>
        <dbReference type="EMBL" id="OQR71864.1"/>
    </source>
</evidence>
<reference evidence="1 2" key="1">
    <citation type="journal article" date="2017" name="Gigascience">
        <title>Draft genome of the honey bee ectoparasitic mite, Tropilaelaps mercedesae, is shaped by the parasitic life history.</title>
        <authorList>
            <person name="Dong X."/>
            <person name="Armstrong S.D."/>
            <person name="Xia D."/>
            <person name="Makepeace B.L."/>
            <person name="Darby A.C."/>
            <person name="Kadowaki T."/>
        </authorList>
    </citation>
    <scope>NUCLEOTIDE SEQUENCE [LARGE SCALE GENOMIC DNA]</scope>
    <source>
        <strain evidence="1">Wuxi-XJTLU</strain>
    </source>
</reference>
<evidence type="ECO:0000313" key="2">
    <source>
        <dbReference type="Proteomes" id="UP000192247"/>
    </source>
</evidence>
<comment type="caution">
    <text evidence="1">The sequence shown here is derived from an EMBL/GenBank/DDBJ whole genome shotgun (WGS) entry which is preliminary data.</text>
</comment>
<organism evidence="1 2">
    <name type="scientific">Tropilaelaps mercedesae</name>
    <dbReference type="NCBI Taxonomy" id="418985"/>
    <lineage>
        <taxon>Eukaryota</taxon>
        <taxon>Metazoa</taxon>
        <taxon>Ecdysozoa</taxon>
        <taxon>Arthropoda</taxon>
        <taxon>Chelicerata</taxon>
        <taxon>Arachnida</taxon>
        <taxon>Acari</taxon>
        <taxon>Parasitiformes</taxon>
        <taxon>Mesostigmata</taxon>
        <taxon>Gamasina</taxon>
        <taxon>Dermanyssoidea</taxon>
        <taxon>Laelapidae</taxon>
        <taxon>Tropilaelaps</taxon>
    </lineage>
</organism>
<dbReference type="AlphaFoldDB" id="A0A1V9XEA5"/>
<gene>
    <name evidence="1" type="ORF">BIW11_10731</name>
</gene>
<name>A0A1V9XEA5_9ACAR</name>
<protein>
    <submittedName>
        <fullName evidence="1">SET and MYND domain-containing protein 1-like</fullName>
    </submittedName>
</protein>
<accession>A0A1V9XEA5</accession>
<dbReference type="InParanoid" id="A0A1V9XEA5"/>